<evidence type="ECO:0008006" key="3">
    <source>
        <dbReference type="Google" id="ProtNLM"/>
    </source>
</evidence>
<reference evidence="1 2" key="1">
    <citation type="submission" date="2019-07" db="EMBL/GenBank/DDBJ databases">
        <title>Genomic Encyclopedia of Archaeal and Bacterial Type Strains, Phase II (KMG-II): from individual species to whole genera.</title>
        <authorList>
            <person name="Goeker M."/>
        </authorList>
    </citation>
    <scope>NUCLEOTIDE SEQUENCE [LARGE SCALE GENOMIC DNA]</scope>
    <source>
        <strain evidence="1 2">ATCC BAA-1854</strain>
    </source>
</reference>
<name>A0A562UFS1_9SPHI</name>
<comment type="caution">
    <text evidence="1">The sequence shown here is derived from an EMBL/GenBank/DDBJ whole genome shotgun (WGS) entry which is preliminary data.</text>
</comment>
<keyword evidence="2" id="KW-1185">Reference proteome</keyword>
<dbReference type="AlphaFoldDB" id="A0A562UFS1"/>
<protein>
    <recommendedName>
        <fullName evidence="3">HTH araC/xylS-type domain-containing protein</fullName>
    </recommendedName>
</protein>
<dbReference type="EMBL" id="VLLI01000001">
    <property type="protein sequence ID" value="TWJ04682.1"/>
    <property type="molecule type" value="Genomic_DNA"/>
</dbReference>
<evidence type="ECO:0000313" key="2">
    <source>
        <dbReference type="Proteomes" id="UP000317010"/>
    </source>
</evidence>
<organism evidence="1 2">
    <name type="scientific">Mucilaginibacter frigoritolerans</name>
    <dbReference type="NCBI Taxonomy" id="652788"/>
    <lineage>
        <taxon>Bacteria</taxon>
        <taxon>Pseudomonadati</taxon>
        <taxon>Bacteroidota</taxon>
        <taxon>Sphingobacteriia</taxon>
        <taxon>Sphingobacteriales</taxon>
        <taxon>Sphingobacteriaceae</taxon>
        <taxon>Mucilaginibacter</taxon>
    </lineage>
</organism>
<proteinExistence type="predicted"/>
<sequence length="56" mass="6944">MVRLKEIPYDEKNMLVDYLSKELGLYPVHISRMFAKYFECMLEEYLRKLRWGVQRN</sequence>
<accession>A0A562UFS1</accession>
<gene>
    <name evidence="1" type="ORF">JN11_00402</name>
</gene>
<dbReference type="Proteomes" id="UP000317010">
    <property type="component" value="Unassembled WGS sequence"/>
</dbReference>
<evidence type="ECO:0000313" key="1">
    <source>
        <dbReference type="EMBL" id="TWJ04682.1"/>
    </source>
</evidence>